<sequence length="418" mass="42760">MTSEKLTVRRRDERGAVGALVGLLFGAFVVTGLLAWSADVGQVMWERRQTQNAADAAALALAQSCAKNNCVAGADNLPALVNANTVNNALRTHTLERQCKRNTSIGSLPQCTSTPSITALRECPPMPSTLSTLPYVEVRVGANEGGLGIIPNPFSRVNNSPADDSTQQVYSCSRAAWGVPAANSFLAPIAISTCEWRTYSAGGTTYHPAPTGAWPGYGGAGQPPWPLGPTNPNTAGREVVITLHGSGDSSCPSGPSGGDVPGGFGYLDSTGSCNVTTSTTNGTDYWAPVSTGSSAPNSCRSVLADVRDNGPVIDLPVYDCIVNNGSGAVTPSTSCLSGNGSSARYHLAGVARFYLSGYKITGSESRPSRVTGSVPCSGSARCISGWFVSGVLSNPTGGVVAPTPSNPGFGLSVVVPAG</sequence>
<dbReference type="AlphaFoldDB" id="A0A512SWC6"/>
<reference evidence="3 4" key="1">
    <citation type="submission" date="2019-07" db="EMBL/GenBank/DDBJ databases">
        <title>Whole genome shotgun sequence of Knoellia locipacati NBRC 109775.</title>
        <authorList>
            <person name="Hosoyama A."/>
            <person name="Uohara A."/>
            <person name="Ohji S."/>
            <person name="Ichikawa N."/>
        </authorList>
    </citation>
    <scope>NUCLEOTIDE SEQUENCE [LARGE SCALE GENOMIC DNA]</scope>
    <source>
        <strain evidence="3 4">NBRC 109775</strain>
    </source>
</reference>
<organism evidence="3 4">
    <name type="scientific">Knoellia locipacati</name>
    <dbReference type="NCBI Taxonomy" id="882824"/>
    <lineage>
        <taxon>Bacteria</taxon>
        <taxon>Bacillati</taxon>
        <taxon>Actinomycetota</taxon>
        <taxon>Actinomycetes</taxon>
        <taxon>Micrococcales</taxon>
        <taxon>Intrasporangiaceae</taxon>
        <taxon>Knoellia</taxon>
    </lineage>
</organism>
<dbReference type="EMBL" id="BKBA01000002">
    <property type="protein sequence ID" value="GEQ12256.1"/>
    <property type="molecule type" value="Genomic_DNA"/>
</dbReference>
<evidence type="ECO:0000313" key="3">
    <source>
        <dbReference type="EMBL" id="GEQ12256.1"/>
    </source>
</evidence>
<dbReference type="OrthoDB" id="5187898at2"/>
<proteinExistence type="predicted"/>
<dbReference type="InterPro" id="IPR028087">
    <property type="entry name" value="Tad_N"/>
</dbReference>
<feature type="transmembrane region" description="Helical" evidence="1">
    <location>
        <begin position="16"/>
        <end position="38"/>
    </location>
</feature>
<dbReference type="Pfam" id="PF13400">
    <property type="entry name" value="Tad"/>
    <property type="match status" value="1"/>
</dbReference>
<gene>
    <name evidence="3" type="ORF">KLO01_03030</name>
</gene>
<accession>A0A512SWC6</accession>
<dbReference type="Proteomes" id="UP000321793">
    <property type="component" value="Unassembled WGS sequence"/>
</dbReference>
<name>A0A512SWC6_9MICO</name>
<comment type="caution">
    <text evidence="3">The sequence shown here is derived from an EMBL/GenBank/DDBJ whole genome shotgun (WGS) entry which is preliminary data.</text>
</comment>
<dbReference type="RefSeq" id="WP_147061779.1">
    <property type="nucleotide sequence ID" value="NZ_BAABDN010000001.1"/>
</dbReference>
<protein>
    <recommendedName>
        <fullName evidence="2">Putative Flp pilus-assembly TadG-like N-terminal domain-containing protein</fullName>
    </recommendedName>
</protein>
<feature type="domain" description="Putative Flp pilus-assembly TadG-like N-terminal" evidence="2">
    <location>
        <begin position="22"/>
        <end position="60"/>
    </location>
</feature>
<evidence type="ECO:0000256" key="1">
    <source>
        <dbReference type="SAM" id="Phobius"/>
    </source>
</evidence>
<keyword evidence="1" id="KW-1133">Transmembrane helix</keyword>
<evidence type="ECO:0000313" key="4">
    <source>
        <dbReference type="Proteomes" id="UP000321793"/>
    </source>
</evidence>
<keyword evidence="1" id="KW-0812">Transmembrane</keyword>
<evidence type="ECO:0000259" key="2">
    <source>
        <dbReference type="Pfam" id="PF13400"/>
    </source>
</evidence>
<keyword evidence="1" id="KW-0472">Membrane</keyword>
<keyword evidence="4" id="KW-1185">Reference proteome</keyword>